<evidence type="ECO:0000313" key="3">
    <source>
        <dbReference type="EMBL" id="ROR40599.1"/>
    </source>
</evidence>
<evidence type="ECO:0000256" key="1">
    <source>
        <dbReference type="HAMAP-Rule" id="MF_02200"/>
    </source>
</evidence>
<dbReference type="AlphaFoldDB" id="A0AAJ4RDK0"/>
<reference evidence="2" key="3">
    <citation type="submission" date="2019-06" db="EMBL/GenBank/DDBJ databases">
        <title>A comparative analysis of the Nautiliaceae.</title>
        <authorList>
            <person name="Grosche A."/>
            <person name="Smedile F."/>
            <person name="Vetriani C."/>
        </authorList>
    </citation>
    <scope>NUCLEOTIDE SEQUENCE</scope>
    <source>
        <strain evidence="2">TB6</strain>
    </source>
</reference>
<reference evidence="5" key="1">
    <citation type="submission" date="2018-03" db="EMBL/GenBank/DDBJ databases">
        <title>A comparative analysis of the Nautiliaceae.</title>
        <authorList>
            <person name="Grosche A."/>
            <person name="Smedile F."/>
            <person name="Vetriani C."/>
        </authorList>
    </citation>
    <scope>NUCLEOTIDE SEQUENCE [LARGE SCALE GENOMIC DNA]</scope>
    <source>
        <strain evidence="5">TB6</strain>
    </source>
</reference>
<comment type="function">
    <text evidence="1">Chaperone for NapA, the catalytic subunit of the periplasmic nitrate reductase. It binds directly and specifically to the twin-arginine signal peptide of NapA, preventing premature interaction with the Tat translocase and premature export.</text>
</comment>
<dbReference type="EMBL" id="RJVK01000001">
    <property type="protein sequence ID" value="ROR40599.1"/>
    <property type="molecule type" value="Genomic_DNA"/>
</dbReference>
<accession>A0AAJ4RDK0</accession>
<reference evidence="3 4" key="2">
    <citation type="submission" date="2018-11" db="EMBL/GenBank/DDBJ databases">
        <title>Genomic Encyclopedia of Type Strains, Phase IV (KMG-IV): sequencing the most valuable type-strain genomes for metagenomic binning, comparative biology and taxonomic classification.</title>
        <authorList>
            <person name="Goeker M."/>
        </authorList>
    </citation>
    <scope>NUCLEOTIDE SEQUENCE [LARGE SCALE GENOMIC DNA]</scope>
    <source>
        <strain evidence="3 4">DSM 27783</strain>
    </source>
</reference>
<protein>
    <recommendedName>
        <fullName evidence="1">Chaperone NapD</fullName>
    </recommendedName>
    <alternativeName>
        <fullName evidence="1">NapA signal peptide-binding chaperone NapD</fullName>
    </alternativeName>
</protein>
<gene>
    <name evidence="1" type="primary">napD</name>
    <name evidence="2" type="ORF">C6V80_06730</name>
    <name evidence="3" type="ORF">EDC58_0078</name>
</gene>
<dbReference type="GO" id="GO:0005048">
    <property type="term" value="F:signal sequence binding"/>
    <property type="evidence" value="ECO:0007669"/>
    <property type="project" value="UniProtKB-UniRule"/>
</dbReference>
<organism evidence="3 4">
    <name type="scientific">Caminibacter pacificus</name>
    <dbReference type="NCBI Taxonomy" id="1424653"/>
    <lineage>
        <taxon>Bacteria</taxon>
        <taxon>Pseudomonadati</taxon>
        <taxon>Campylobacterota</taxon>
        <taxon>Epsilonproteobacteria</taxon>
        <taxon>Nautiliales</taxon>
        <taxon>Nautiliaceae</taxon>
        <taxon>Caminibacter</taxon>
    </lineage>
</organism>
<dbReference type="RefSeq" id="WP_123351514.1">
    <property type="nucleotide sequence ID" value="NZ_CP027432.2"/>
</dbReference>
<comment type="subcellular location">
    <subcellularLocation>
        <location evidence="1">Cytoplasm</location>
    </subcellularLocation>
</comment>
<dbReference type="Gene3D" id="3.30.70.920">
    <property type="match status" value="1"/>
</dbReference>
<dbReference type="Proteomes" id="UP000298805">
    <property type="component" value="Chromosome"/>
</dbReference>
<evidence type="ECO:0000313" key="2">
    <source>
        <dbReference type="EMBL" id="QCI28672.1"/>
    </source>
</evidence>
<dbReference type="GO" id="GO:0051224">
    <property type="term" value="P:negative regulation of protein transport"/>
    <property type="evidence" value="ECO:0007669"/>
    <property type="project" value="UniProtKB-UniRule"/>
</dbReference>
<dbReference type="EMBL" id="CP027432">
    <property type="protein sequence ID" value="QCI28672.1"/>
    <property type="molecule type" value="Genomic_DNA"/>
</dbReference>
<keyword evidence="1" id="KW-0963">Cytoplasm</keyword>
<evidence type="ECO:0000313" key="4">
    <source>
        <dbReference type="Proteomes" id="UP000272781"/>
    </source>
</evidence>
<evidence type="ECO:0000313" key="5">
    <source>
        <dbReference type="Proteomes" id="UP000298805"/>
    </source>
</evidence>
<comment type="similarity">
    <text evidence="1">Belongs to the NapD family.</text>
</comment>
<dbReference type="InterPro" id="IPR005623">
    <property type="entry name" value="Chaperone_NapD_NO3_reduct"/>
</dbReference>
<sequence length="114" mass="13054">MNISSIIVKTLPQNYDSVWMNLIDSGLCEVHFGDKEKGIIIITIEGKNVEEEIDKLTKIQDIPYVISADMHMSYCEEELEEMKKDMDLNATVEELNTDRKAEEVGYFGSLKGKY</sequence>
<proteinExistence type="inferred from homology"/>
<keyword evidence="1" id="KW-0143">Chaperone</keyword>
<dbReference type="Proteomes" id="UP000272781">
    <property type="component" value="Unassembled WGS sequence"/>
</dbReference>
<dbReference type="HAMAP" id="MF_02200">
    <property type="entry name" value="NapD"/>
    <property type="match status" value="1"/>
</dbReference>
<keyword evidence="5" id="KW-1185">Reference proteome</keyword>
<comment type="subunit">
    <text evidence="1">Interacts with the cytoplasmic NapA precursor.</text>
</comment>
<dbReference type="Pfam" id="PF03927">
    <property type="entry name" value="NapD"/>
    <property type="match status" value="1"/>
</dbReference>
<dbReference type="GO" id="GO:0005737">
    <property type="term" value="C:cytoplasm"/>
    <property type="evidence" value="ECO:0007669"/>
    <property type="project" value="UniProtKB-SubCell"/>
</dbReference>
<name>A0AAJ4RDK0_9BACT</name>